<keyword evidence="2" id="KW-1185">Reference proteome</keyword>
<dbReference type="Gene3D" id="3.30.420.10">
    <property type="entry name" value="Ribonuclease H-like superfamily/Ribonuclease H"/>
    <property type="match status" value="1"/>
</dbReference>
<evidence type="ECO:0000313" key="2">
    <source>
        <dbReference type="Proteomes" id="UP000800038"/>
    </source>
</evidence>
<dbReference type="Proteomes" id="UP000800038">
    <property type="component" value="Unassembled WGS sequence"/>
</dbReference>
<proteinExistence type="predicted"/>
<gene>
    <name evidence="1" type="ORF">EJ02DRAFT_363226</name>
</gene>
<feature type="non-terminal residue" evidence="1">
    <location>
        <position position="81"/>
    </location>
</feature>
<dbReference type="PANTHER" id="PTHR48475:SF2">
    <property type="entry name" value="RIBONUCLEASE H"/>
    <property type="match status" value="1"/>
</dbReference>
<dbReference type="EMBL" id="ML976415">
    <property type="protein sequence ID" value="KAF1934651.1"/>
    <property type="molecule type" value="Genomic_DNA"/>
</dbReference>
<name>A0A6A5S1X6_9PLEO</name>
<dbReference type="OrthoDB" id="5425374at2759"/>
<dbReference type="GO" id="GO:0003676">
    <property type="term" value="F:nucleic acid binding"/>
    <property type="evidence" value="ECO:0007669"/>
    <property type="project" value="InterPro"/>
</dbReference>
<accession>A0A6A5S1X6</accession>
<dbReference type="PANTHER" id="PTHR48475">
    <property type="entry name" value="RIBONUCLEASE H"/>
    <property type="match status" value="1"/>
</dbReference>
<reference evidence="1" key="1">
    <citation type="journal article" date="2020" name="Stud. Mycol.">
        <title>101 Dothideomycetes genomes: a test case for predicting lifestyles and emergence of pathogens.</title>
        <authorList>
            <person name="Haridas S."/>
            <person name="Albert R."/>
            <person name="Binder M."/>
            <person name="Bloem J."/>
            <person name="Labutti K."/>
            <person name="Salamov A."/>
            <person name="Andreopoulos B."/>
            <person name="Baker S."/>
            <person name="Barry K."/>
            <person name="Bills G."/>
            <person name="Bluhm B."/>
            <person name="Cannon C."/>
            <person name="Castanera R."/>
            <person name="Culley D."/>
            <person name="Daum C."/>
            <person name="Ezra D."/>
            <person name="Gonzalez J."/>
            <person name="Henrissat B."/>
            <person name="Kuo A."/>
            <person name="Liang C."/>
            <person name="Lipzen A."/>
            <person name="Lutzoni F."/>
            <person name="Magnuson J."/>
            <person name="Mondo S."/>
            <person name="Nolan M."/>
            <person name="Ohm R."/>
            <person name="Pangilinan J."/>
            <person name="Park H.-J."/>
            <person name="Ramirez L."/>
            <person name="Alfaro M."/>
            <person name="Sun H."/>
            <person name="Tritt A."/>
            <person name="Yoshinaga Y."/>
            <person name="Zwiers L.-H."/>
            <person name="Turgeon B."/>
            <person name="Goodwin S."/>
            <person name="Spatafora J."/>
            <person name="Crous P."/>
            <person name="Grigoriev I."/>
        </authorList>
    </citation>
    <scope>NUCLEOTIDE SEQUENCE</scope>
    <source>
        <strain evidence="1">CBS 161.51</strain>
    </source>
</reference>
<evidence type="ECO:0000313" key="1">
    <source>
        <dbReference type="EMBL" id="KAF1934651.1"/>
    </source>
</evidence>
<protein>
    <submittedName>
        <fullName evidence="1">Uncharacterized protein</fullName>
    </submittedName>
</protein>
<dbReference type="AlphaFoldDB" id="A0A6A5S1X6"/>
<dbReference type="InterPro" id="IPR036397">
    <property type="entry name" value="RNaseH_sf"/>
</dbReference>
<organism evidence="1 2">
    <name type="scientific">Clathrospora elynae</name>
    <dbReference type="NCBI Taxonomy" id="706981"/>
    <lineage>
        <taxon>Eukaryota</taxon>
        <taxon>Fungi</taxon>
        <taxon>Dikarya</taxon>
        <taxon>Ascomycota</taxon>
        <taxon>Pezizomycotina</taxon>
        <taxon>Dothideomycetes</taxon>
        <taxon>Pleosporomycetidae</taxon>
        <taxon>Pleosporales</taxon>
        <taxon>Diademaceae</taxon>
        <taxon>Clathrospora</taxon>
    </lineage>
</organism>
<sequence length="81" mass="8880">MGKIEGGHKPIVNALAKLPGSWVDNLPTVLLADRISVQESTGYSPYQMITGQNPVLPIELALPTWQTLPFRQVRTRDGLLA</sequence>